<evidence type="ECO:0000259" key="21">
    <source>
        <dbReference type="PROSITE" id="PS50821"/>
    </source>
</evidence>
<evidence type="ECO:0000256" key="6">
    <source>
        <dbReference type="ARBA" id="ARBA00022737"/>
    </source>
</evidence>
<keyword evidence="12" id="KW-0460">Magnesium</keyword>
<accession>A0AAD8L1U8</accession>
<dbReference type="GO" id="GO:0005524">
    <property type="term" value="F:ATP binding"/>
    <property type="evidence" value="ECO:0007669"/>
    <property type="project" value="UniProtKB-KW"/>
</dbReference>
<evidence type="ECO:0000256" key="3">
    <source>
        <dbReference type="ARBA" id="ARBA00004123"/>
    </source>
</evidence>
<dbReference type="GO" id="GO:0046872">
    <property type="term" value="F:metal ion binding"/>
    <property type="evidence" value="ECO:0007669"/>
    <property type="project" value="UniProtKB-KW"/>
</dbReference>
<dbReference type="GO" id="GO:0004386">
    <property type="term" value="F:helicase activity"/>
    <property type="evidence" value="ECO:0007669"/>
    <property type="project" value="UniProtKB-KW"/>
</dbReference>
<evidence type="ECO:0000256" key="2">
    <source>
        <dbReference type="ARBA" id="ARBA00001946"/>
    </source>
</evidence>
<evidence type="ECO:0000313" key="26">
    <source>
        <dbReference type="Proteomes" id="UP001229421"/>
    </source>
</evidence>
<dbReference type="Pfam" id="PF02170">
    <property type="entry name" value="PAZ"/>
    <property type="match status" value="1"/>
</dbReference>
<evidence type="ECO:0000259" key="20">
    <source>
        <dbReference type="PROSITE" id="PS50142"/>
    </source>
</evidence>
<comment type="similarity">
    <text evidence="17 18">Belongs to the helicase family. Dicer subfamily.</text>
</comment>
<feature type="domain" description="Dicer dsRNA-binding fold" evidence="24">
    <location>
        <begin position="554"/>
        <end position="640"/>
    </location>
</feature>
<dbReference type="GO" id="GO:0003723">
    <property type="term" value="F:RNA binding"/>
    <property type="evidence" value="ECO:0007669"/>
    <property type="project" value="UniProtKB-UniRule"/>
</dbReference>
<evidence type="ECO:0000256" key="12">
    <source>
        <dbReference type="ARBA" id="ARBA00022842"/>
    </source>
</evidence>
<protein>
    <submittedName>
        <fullName evidence="25">Uncharacterized protein</fullName>
    </submittedName>
</protein>
<evidence type="ECO:0000256" key="13">
    <source>
        <dbReference type="ARBA" id="ARBA00022884"/>
    </source>
</evidence>
<feature type="domain" description="Helicase C-terminal" evidence="23">
    <location>
        <begin position="365"/>
        <end position="535"/>
    </location>
</feature>
<evidence type="ECO:0000259" key="23">
    <source>
        <dbReference type="PROSITE" id="PS51194"/>
    </source>
</evidence>
<dbReference type="PANTHER" id="PTHR14950">
    <property type="entry name" value="DICER-RELATED"/>
    <property type="match status" value="1"/>
</dbReference>
<dbReference type="Gene3D" id="3.30.160.20">
    <property type="match status" value="1"/>
</dbReference>
<dbReference type="SUPFAM" id="SSF101690">
    <property type="entry name" value="PAZ domain"/>
    <property type="match status" value="1"/>
</dbReference>
<gene>
    <name evidence="25" type="ORF">QVD17_07957</name>
</gene>
<evidence type="ECO:0000256" key="5">
    <source>
        <dbReference type="ARBA" id="ARBA00022723"/>
    </source>
</evidence>
<dbReference type="PROSITE" id="PS50142">
    <property type="entry name" value="RNASE_3_2"/>
    <property type="match status" value="2"/>
</dbReference>
<dbReference type="Gene3D" id="1.10.1520.10">
    <property type="entry name" value="Ribonuclease III domain"/>
    <property type="match status" value="2"/>
</dbReference>
<comment type="caution">
    <text evidence="25">The sequence shown here is derived from an EMBL/GenBank/DDBJ whole genome shotgun (WGS) entry which is preliminary data.</text>
</comment>
<keyword evidence="4" id="KW-0540">Nuclease</keyword>
<feature type="domain" description="PAZ" evidence="21">
    <location>
        <begin position="811"/>
        <end position="929"/>
    </location>
</feature>
<comment type="cofactor">
    <cofactor evidence="2">
        <name>Mg(2+)</name>
        <dbReference type="ChEBI" id="CHEBI:18420"/>
    </cofactor>
</comment>
<dbReference type="PROSITE" id="PS50137">
    <property type="entry name" value="DS_RBD"/>
    <property type="match status" value="1"/>
</dbReference>
<evidence type="ECO:0000256" key="18">
    <source>
        <dbReference type="PROSITE-ProRule" id="PRU00657"/>
    </source>
</evidence>
<dbReference type="FunFam" id="3.30.160.380:FF:000001">
    <property type="entry name" value="Endoribonuclease dicer-like 1"/>
    <property type="match status" value="1"/>
</dbReference>
<reference evidence="25" key="1">
    <citation type="journal article" date="2023" name="bioRxiv">
        <title>Improved chromosome-level genome assembly for marigold (Tagetes erecta).</title>
        <authorList>
            <person name="Jiang F."/>
            <person name="Yuan L."/>
            <person name="Wang S."/>
            <person name="Wang H."/>
            <person name="Xu D."/>
            <person name="Wang A."/>
            <person name="Fan W."/>
        </authorList>
    </citation>
    <scope>NUCLEOTIDE SEQUENCE</scope>
    <source>
        <strain evidence="25">WSJ</strain>
        <tissue evidence="25">Leaf</tissue>
    </source>
</reference>
<evidence type="ECO:0000256" key="15">
    <source>
        <dbReference type="ARBA" id="ARBA00023211"/>
    </source>
</evidence>
<dbReference type="SMART" id="SM00535">
    <property type="entry name" value="RIBOc"/>
    <property type="match status" value="2"/>
</dbReference>
<dbReference type="PROSITE" id="PS51192">
    <property type="entry name" value="HELICASE_ATP_BIND_1"/>
    <property type="match status" value="1"/>
</dbReference>
<keyword evidence="15" id="KW-0464">Manganese</keyword>
<feature type="domain" description="RNase III" evidence="20">
    <location>
        <begin position="1148"/>
        <end position="1295"/>
    </location>
</feature>
<keyword evidence="26" id="KW-1185">Reference proteome</keyword>
<keyword evidence="7" id="KW-0547">Nucleotide-binding</keyword>
<dbReference type="InterPro" id="IPR036085">
    <property type="entry name" value="PAZ_dom_sf"/>
</dbReference>
<dbReference type="GO" id="GO:0005737">
    <property type="term" value="C:cytoplasm"/>
    <property type="evidence" value="ECO:0007669"/>
    <property type="project" value="TreeGrafter"/>
</dbReference>
<dbReference type="Proteomes" id="UP001229421">
    <property type="component" value="Unassembled WGS sequence"/>
</dbReference>
<dbReference type="InterPro" id="IPR027417">
    <property type="entry name" value="P-loop_NTPase"/>
</dbReference>
<dbReference type="Pfam" id="PF03368">
    <property type="entry name" value="Dicer_dimer"/>
    <property type="match status" value="1"/>
</dbReference>
<dbReference type="InterPro" id="IPR014001">
    <property type="entry name" value="Helicase_ATP-bd"/>
</dbReference>
<dbReference type="SMART" id="SM00487">
    <property type="entry name" value="DEXDc"/>
    <property type="match status" value="1"/>
</dbReference>
<dbReference type="FunFam" id="1.10.1520.10:FF:000004">
    <property type="entry name" value="Endoribonuclease dicer-like 1"/>
    <property type="match status" value="1"/>
</dbReference>
<dbReference type="InterPro" id="IPR036389">
    <property type="entry name" value="RNase_III_sf"/>
</dbReference>
<dbReference type="Gene3D" id="2.170.260.10">
    <property type="entry name" value="paz domain"/>
    <property type="match status" value="1"/>
</dbReference>
<dbReference type="Pfam" id="PF00636">
    <property type="entry name" value="Ribonuclease_3"/>
    <property type="match status" value="2"/>
</dbReference>
<feature type="domain" description="DRBM" evidence="19">
    <location>
        <begin position="1321"/>
        <end position="1388"/>
    </location>
</feature>
<evidence type="ECO:0000256" key="9">
    <source>
        <dbReference type="ARBA" id="ARBA00022801"/>
    </source>
</evidence>
<keyword evidence="10" id="KW-0347">Helicase</keyword>
<name>A0AAD8L1U8_TARER</name>
<dbReference type="InterPro" id="IPR014720">
    <property type="entry name" value="dsRBD_dom"/>
</dbReference>
<dbReference type="Pfam" id="PF04851">
    <property type="entry name" value="ResIII"/>
    <property type="match status" value="1"/>
</dbReference>
<organism evidence="25 26">
    <name type="scientific">Tagetes erecta</name>
    <name type="common">African marigold</name>
    <dbReference type="NCBI Taxonomy" id="13708"/>
    <lineage>
        <taxon>Eukaryota</taxon>
        <taxon>Viridiplantae</taxon>
        <taxon>Streptophyta</taxon>
        <taxon>Embryophyta</taxon>
        <taxon>Tracheophyta</taxon>
        <taxon>Spermatophyta</taxon>
        <taxon>Magnoliopsida</taxon>
        <taxon>eudicotyledons</taxon>
        <taxon>Gunneridae</taxon>
        <taxon>Pentapetalae</taxon>
        <taxon>asterids</taxon>
        <taxon>campanulids</taxon>
        <taxon>Asterales</taxon>
        <taxon>Asteraceae</taxon>
        <taxon>Asteroideae</taxon>
        <taxon>Heliantheae alliance</taxon>
        <taxon>Tageteae</taxon>
        <taxon>Tagetes</taxon>
    </lineage>
</organism>
<dbReference type="EMBL" id="JAUHHV010000002">
    <property type="protein sequence ID" value="KAK1431498.1"/>
    <property type="molecule type" value="Genomic_DNA"/>
</dbReference>
<dbReference type="GO" id="GO:0010267">
    <property type="term" value="P:ta-siRNA processing"/>
    <property type="evidence" value="ECO:0007669"/>
    <property type="project" value="UniProtKB-ARBA"/>
</dbReference>
<evidence type="ECO:0000256" key="17">
    <source>
        <dbReference type="ARBA" id="ARBA00035116"/>
    </source>
</evidence>
<dbReference type="InterPro" id="IPR001650">
    <property type="entry name" value="Helicase_C-like"/>
</dbReference>
<evidence type="ECO:0000256" key="10">
    <source>
        <dbReference type="ARBA" id="ARBA00022806"/>
    </source>
</evidence>
<evidence type="ECO:0000313" key="25">
    <source>
        <dbReference type="EMBL" id="KAK1431498.1"/>
    </source>
</evidence>
<dbReference type="GO" id="GO:0003677">
    <property type="term" value="F:DNA binding"/>
    <property type="evidence" value="ECO:0007669"/>
    <property type="project" value="InterPro"/>
</dbReference>
<dbReference type="PROSITE" id="PS50821">
    <property type="entry name" value="PAZ"/>
    <property type="match status" value="1"/>
</dbReference>
<dbReference type="CDD" id="cd18034">
    <property type="entry name" value="DEXHc_dicer"/>
    <property type="match status" value="1"/>
</dbReference>
<evidence type="ECO:0000256" key="1">
    <source>
        <dbReference type="ARBA" id="ARBA00001936"/>
    </source>
</evidence>
<keyword evidence="14" id="KW-0943">RNA-mediated gene silencing</keyword>
<evidence type="ECO:0000259" key="24">
    <source>
        <dbReference type="PROSITE" id="PS51327"/>
    </source>
</evidence>
<evidence type="ECO:0000259" key="19">
    <source>
        <dbReference type="PROSITE" id="PS50137"/>
    </source>
</evidence>
<evidence type="ECO:0000256" key="14">
    <source>
        <dbReference type="ARBA" id="ARBA00023158"/>
    </source>
</evidence>
<dbReference type="InterPro" id="IPR003100">
    <property type="entry name" value="PAZ_dom"/>
</dbReference>
<comment type="cofactor">
    <cofactor evidence="1">
        <name>Mn(2+)</name>
        <dbReference type="ChEBI" id="CHEBI:29035"/>
    </cofactor>
</comment>
<comment type="subcellular location">
    <subcellularLocation>
        <location evidence="3">Nucleus</location>
    </subcellularLocation>
</comment>
<evidence type="ECO:0000256" key="7">
    <source>
        <dbReference type="ARBA" id="ARBA00022741"/>
    </source>
</evidence>
<proteinExistence type="inferred from homology"/>
<dbReference type="Gene3D" id="3.30.160.380">
    <property type="entry name" value="Dicer dimerisation domain"/>
    <property type="match status" value="1"/>
</dbReference>
<keyword evidence="8" id="KW-0255">Endonuclease</keyword>
<dbReference type="FunFam" id="3.40.50.300:FF:000420">
    <property type="entry name" value="Endoribonuclease dicer-like 1"/>
    <property type="match status" value="1"/>
</dbReference>
<dbReference type="Pfam" id="PF00271">
    <property type="entry name" value="Helicase_C"/>
    <property type="match status" value="1"/>
</dbReference>
<dbReference type="InterPro" id="IPR005034">
    <property type="entry name" value="Dicer_dimerisation"/>
</dbReference>
<dbReference type="PROSITE" id="PS00517">
    <property type="entry name" value="RNASE_3_1"/>
    <property type="match status" value="1"/>
</dbReference>
<dbReference type="SUPFAM" id="SSF69065">
    <property type="entry name" value="RNase III domain-like"/>
    <property type="match status" value="2"/>
</dbReference>
<dbReference type="PROSITE" id="PS51194">
    <property type="entry name" value="HELICASE_CTER"/>
    <property type="match status" value="1"/>
</dbReference>
<dbReference type="PROSITE" id="PS51327">
    <property type="entry name" value="DICER_DSRBF"/>
    <property type="match status" value="1"/>
</dbReference>
<dbReference type="GO" id="GO:0004525">
    <property type="term" value="F:ribonuclease III activity"/>
    <property type="evidence" value="ECO:0007669"/>
    <property type="project" value="InterPro"/>
</dbReference>
<keyword evidence="5" id="KW-0479">Metal-binding</keyword>
<dbReference type="GO" id="GO:0005634">
    <property type="term" value="C:nucleus"/>
    <property type="evidence" value="ECO:0007669"/>
    <property type="project" value="UniProtKB-SubCell"/>
</dbReference>
<evidence type="ECO:0000256" key="11">
    <source>
        <dbReference type="ARBA" id="ARBA00022840"/>
    </source>
</evidence>
<dbReference type="SUPFAM" id="SSF52540">
    <property type="entry name" value="P-loop containing nucleoside triphosphate hydrolases"/>
    <property type="match status" value="1"/>
</dbReference>
<dbReference type="InterPro" id="IPR038248">
    <property type="entry name" value="Dicer_dimer_sf"/>
</dbReference>
<evidence type="ECO:0000256" key="16">
    <source>
        <dbReference type="ARBA" id="ARBA00023242"/>
    </source>
</evidence>
<dbReference type="FunFam" id="3.40.50.300:FF:000705">
    <property type="entry name" value="Endoribonuclease dicer-like protein"/>
    <property type="match status" value="1"/>
</dbReference>
<evidence type="ECO:0000256" key="4">
    <source>
        <dbReference type="ARBA" id="ARBA00022722"/>
    </source>
</evidence>
<dbReference type="InterPro" id="IPR000999">
    <property type="entry name" value="RNase_III_dom"/>
</dbReference>
<feature type="domain" description="RNase III" evidence="20">
    <location>
        <begin position="980"/>
        <end position="1112"/>
    </location>
</feature>
<feature type="domain" description="Helicase ATP-binding" evidence="22">
    <location>
        <begin position="25"/>
        <end position="204"/>
    </location>
</feature>
<keyword evidence="6" id="KW-0677">Repeat</keyword>
<keyword evidence="16" id="KW-0539">Nucleus</keyword>
<dbReference type="SMART" id="SM00490">
    <property type="entry name" value="HELICc"/>
    <property type="match status" value="1"/>
</dbReference>
<evidence type="ECO:0000259" key="22">
    <source>
        <dbReference type="PROSITE" id="PS51192"/>
    </source>
</evidence>
<dbReference type="SUPFAM" id="SSF54768">
    <property type="entry name" value="dsRNA-binding domain-like"/>
    <property type="match status" value="1"/>
</dbReference>
<keyword evidence="13 18" id="KW-0694">RNA-binding</keyword>
<dbReference type="Gene3D" id="3.40.50.300">
    <property type="entry name" value="P-loop containing nucleotide triphosphate hydrolases"/>
    <property type="match status" value="2"/>
</dbReference>
<keyword evidence="9" id="KW-0378">Hydrolase</keyword>
<dbReference type="CDD" id="cd00593">
    <property type="entry name" value="RIBOc"/>
    <property type="match status" value="2"/>
</dbReference>
<dbReference type="PANTHER" id="PTHR14950:SF70">
    <property type="entry name" value="ENDORIBONUCLEASE DICER HOMOLOG 2"/>
    <property type="match status" value="1"/>
</dbReference>
<sequence>MAADGSNGEVSDHQLSFARSYQIEALEQAIKKNTIVFLETGSGKTLIAIMLLRHYAYLLRKPSPSIAVFLVPTVVLVKQQAEYVRKHLHLKVEEYWGEKGVDFWDAADWKKQQEDNQLLVMTPDILRNALRHRFLTLDAIKVLIFDECHNAKKNHAYAIIMKEFYHRELLAGNSQLPRILGMTASPVKAKGSSSRDKYWEQISELESLLRSKVYTCASEAVLAEYIPFSNAKYKFYKEVEVPFLGFEDIKNSLTILRDRYELDIRNSRLLESSKENVLKRLFKLSSQFEFCLYELGIWLASKAAEVHSCEANNLFTWGTTDIRGEKISRDFCKEAHGIFSSCIPSGWLASCINQASVSRGLLSNKVVCLIEALAEYRHVNDMRCIIFVERVITAIVLKSLLCELHPKLFGWKTEYAAGNHSATQSQSRGVQNKIVDEFRKGTVNIIVATSILEEGLDVQSCNLVIRFDLSATVCSFIQSRGRARMKNSDFLLLIPSGDTHTLEKVQNYLVSGDIMRKESLIHASEPCAPLHDDILNDTVYYVESTGASLSLSSSISMVYFYCSRLPSDGYFKPHPRFQIDKESGTCSIYFPKSSPLSSVQVSGNGKMLKQLACLEACKQLHQLGALTDNLVPDTLNQADIDAREIAYEYVEEQLQYVPPELVGQSENDLKKTYHFYSVKLTKNFEYDIRLQDIVLGVNTKLELDNEQLTFDLEVDRGTIDVSITYIGTNFLTSDQIMISYRFQMTVLRVLLDNAITKLKKSLEAYKSKSNLMVFDYLVFPSMGSNNSSVVIDWTSVNSVAFPYIKQHNCSLTSTFHHQICTINGVVCSCAMENSLVYTPHNGRVYCTTKRLTGLNGNSSLQIKEGEAMTYQNYYKTRHGIDLQFGEESFFAARQLFVVRNSLQKGRYHKEKETSSAGVELPPELCYILMSPIPITTFYSFSFVPSIMHRIESWLIAVNLKKMHLDHSQSYGNVPANKILEAITTKKCLEKFHLESFETLGDSFLKYAASQQLFKTFQHQHEGILSSRREKIISNASLCRLGCNCNLPGFIRNAPFDPKTWTVPGDLAGGFELEHTFLSSKRKVYIGKKRTLKKKVVADAVEALIGVFLSEGGEMAALSFMGWLGIKVDLVSTSYIREVPLQPNKYIDIEYLQSLLNYKIRDASLFVEALTHGSYMLPEIPKCYQRLEFLGDAVLDYLITVHMYNKHPGMSPGMLTDLRSASVNNDCYAQSAVKVELHKHIHHCSQALHQHIAKTISHFDQLSLDSTFGWESEISFPKVLGDVIESLAGAILVDSGYDKDQVFRSIRPLLEPLVTPETLRLHPVKELHDICQKNHFEIKKTTKRAEDGTMCFTLEVESEDKVFKESCKADDKKMAERLASKNILKLIKEYVLDTI</sequence>
<dbReference type="InterPro" id="IPR006935">
    <property type="entry name" value="Helicase/UvrB_N"/>
</dbReference>
<evidence type="ECO:0000256" key="8">
    <source>
        <dbReference type="ARBA" id="ARBA00022759"/>
    </source>
</evidence>
<keyword evidence="11" id="KW-0067">ATP-binding</keyword>